<dbReference type="Gene3D" id="1.25.40.10">
    <property type="entry name" value="Tetratricopeptide repeat domain"/>
    <property type="match status" value="1"/>
</dbReference>
<gene>
    <name evidence="1" type="ORF">DHA2_153305</name>
</gene>
<reference evidence="1 2" key="2">
    <citation type="journal article" date="2013" name="Genome Biol. Evol.">
        <title>Genome sequencing of Giardia lamblia genotypes A2 and B isolates (DH and GS) and comparative analysis with the genomes of genotypes A1 and E (WB and Pig).</title>
        <authorList>
            <person name="Adam R.D."/>
            <person name="Dahlstrom E.W."/>
            <person name="Martens C.A."/>
            <person name="Bruno D.P."/>
            <person name="Barbian K.D."/>
            <person name="Ricklefs S.M."/>
            <person name="Hernandez M.M."/>
            <person name="Narla N.P."/>
            <person name="Patel R.B."/>
            <person name="Porcella S.F."/>
            <person name="Nash T.E."/>
        </authorList>
    </citation>
    <scope>NUCLEOTIDE SEQUENCE [LARGE SCALE GENOMIC DNA]</scope>
    <source>
        <strain evidence="1 2">DH</strain>
    </source>
</reference>
<accession>V6TFW4</accession>
<sequence length="624" mass="71118">MQLVCTARSPDEGRNIKIMPLISFSAAQAIVAQLLSSTTEPMSPADPETIVTSLVGIFVVENYFGYLPSPRDYSGLEDDTPFVHSKHLLDHAKKSLVELPTNRVEHWQGIIAVLESVCQPYSVLRNTFHRYFGAVHQALLLIQDIDMPLLALKDGPEEELYKDYLRALHTIQEYPLSSQLNLDRLTTQLKCLLEKVRRAEAAEDTTLSASLLACLVDLLIVSHTIEDADCAENNHKALVAIETHLVALFPGDDLERAIQFVFSTHLLGFPYFMLRFCKLQLYLFASDYASIYRELSLIGCHSNALEFLILANQVEMAKSLLLIRLSTTLQTQYSTTEGLFTDFPDAILKKSAYPLIMSTSVREPFLHYLLLLGELADNRLVMRFVLSKTTKHKFRAASDLGLWYLNRYQEAHEIKALHISLRYYLKALRQNTTNIAVKDRCGTLYLLLARRTYSENRRNRCLEKAYELCKSLCESTSEQYKFYHTLGLITLEQGHVSEALCHLYSACRAAISCDQVDKTPFLTYLSAINRLPGLHCQRFNIEELSLVIQFLWTFQERQSTSVDVRSLIIVGALVLRAIRLFPRIKQSMAFVASFCRWEEISQTTKNLILQLHVTAIKKELDLIS</sequence>
<name>V6TFW4_GIAIN</name>
<dbReference type="VEuPathDB" id="GiardiaDB:DHA2_153305"/>
<protein>
    <submittedName>
        <fullName evidence="1">Uncharacterized protein</fullName>
    </submittedName>
</protein>
<comment type="caution">
    <text evidence="1">The sequence shown here is derived from an EMBL/GenBank/DDBJ whole genome shotgun (WGS) entry which is preliminary data.</text>
</comment>
<reference evidence="2" key="1">
    <citation type="submission" date="2012-02" db="EMBL/GenBank/DDBJ databases">
        <title>Genome sequencing of Giardia lamblia Genotypes A2 and B isolates (DH and GS) and comparative analysis with the genomes of Genotypes A1 and E (WB and Pig).</title>
        <authorList>
            <person name="Adam R."/>
            <person name="Dahlstrom E."/>
            <person name="Martens C."/>
            <person name="Bruno D."/>
            <person name="Barbian K."/>
            <person name="Porcella S.F."/>
            <person name="Nash T."/>
        </authorList>
    </citation>
    <scope>NUCLEOTIDE SEQUENCE</scope>
    <source>
        <strain evidence="2">DH</strain>
    </source>
</reference>
<dbReference type="EMBL" id="AHGT01000025">
    <property type="protein sequence ID" value="ESU37569.1"/>
    <property type="molecule type" value="Genomic_DNA"/>
</dbReference>
<dbReference type="Proteomes" id="UP000018320">
    <property type="component" value="Unassembled WGS sequence"/>
</dbReference>
<dbReference type="VEuPathDB" id="GiardiaDB:QR46_4127"/>
<dbReference type="VEuPathDB" id="GiardiaDB:GL50581_3438"/>
<proteinExistence type="predicted"/>
<evidence type="ECO:0000313" key="2">
    <source>
        <dbReference type="Proteomes" id="UP000018320"/>
    </source>
</evidence>
<evidence type="ECO:0000313" key="1">
    <source>
        <dbReference type="EMBL" id="ESU37569.1"/>
    </source>
</evidence>
<dbReference type="AlphaFoldDB" id="V6TFW4"/>
<dbReference type="VEuPathDB" id="GiardiaDB:GL50803_0016860"/>
<organism evidence="1 2">
    <name type="scientific">Giardia intestinalis</name>
    <name type="common">Giardia lamblia</name>
    <dbReference type="NCBI Taxonomy" id="5741"/>
    <lineage>
        <taxon>Eukaryota</taxon>
        <taxon>Metamonada</taxon>
        <taxon>Diplomonadida</taxon>
        <taxon>Hexamitidae</taxon>
        <taxon>Giardiinae</taxon>
        <taxon>Giardia</taxon>
    </lineage>
</organism>
<dbReference type="InterPro" id="IPR011990">
    <property type="entry name" value="TPR-like_helical_dom_sf"/>
</dbReference>